<organism evidence="5">
    <name type="scientific">marine metagenome</name>
    <dbReference type="NCBI Taxonomy" id="408172"/>
    <lineage>
        <taxon>unclassified sequences</taxon>
        <taxon>metagenomes</taxon>
        <taxon>ecological metagenomes</taxon>
    </lineage>
</organism>
<sequence length="158" mass="18317">MNEIDKKILSILQVNADIPIAELSKKVGLSATPCWARINKLYKQGYIKKKVAIVDRFKINLPVVAFVQVRTSQHSMTWSKQFIKAVKEMEEVVEFYRLSGTIDYIFKVLVPSIEKYNEFYKKLTDKVDFSEVTSSFSMEEIKYTNSLTLNYTDEAIKP</sequence>
<dbReference type="Pfam" id="PF01037">
    <property type="entry name" value="AsnC_trans_reg"/>
    <property type="match status" value="1"/>
</dbReference>
<accession>A0A381S4R5</accession>
<dbReference type="AlphaFoldDB" id="A0A381S4R5"/>
<keyword evidence="2" id="KW-0238">DNA-binding</keyword>
<gene>
    <name evidence="5" type="ORF">METZ01_LOCUS50081</name>
</gene>
<dbReference type="GO" id="GO:0043565">
    <property type="term" value="F:sequence-specific DNA binding"/>
    <property type="evidence" value="ECO:0007669"/>
    <property type="project" value="InterPro"/>
</dbReference>
<dbReference type="EMBL" id="UINC01002489">
    <property type="protein sequence ID" value="SUZ97227.1"/>
    <property type="molecule type" value="Genomic_DNA"/>
</dbReference>
<dbReference type="InterPro" id="IPR036390">
    <property type="entry name" value="WH_DNA-bd_sf"/>
</dbReference>
<dbReference type="CDD" id="cd00090">
    <property type="entry name" value="HTH_ARSR"/>
    <property type="match status" value="1"/>
</dbReference>
<dbReference type="Gene3D" id="1.10.10.10">
    <property type="entry name" value="Winged helix-like DNA-binding domain superfamily/Winged helix DNA-binding domain"/>
    <property type="match status" value="1"/>
</dbReference>
<evidence type="ECO:0000256" key="2">
    <source>
        <dbReference type="ARBA" id="ARBA00023125"/>
    </source>
</evidence>
<evidence type="ECO:0000313" key="5">
    <source>
        <dbReference type="EMBL" id="SUZ97227.1"/>
    </source>
</evidence>
<evidence type="ECO:0000259" key="4">
    <source>
        <dbReference type="PROSITE" id="PS50956"/>
    </source>
</evidence>
<evidence type="ECO:0000256" key="3">
    <source>
        <dbReference type="ARBA" id="ARBA00023163"/>
    </source>
</evidence>
<dbReference type="SUPFAM" id="SSF54909">
    <property type="entry name" value="Dimeric alpha+beta barrel"/>
    <property type="match status" value="1"/>
</dbReference>
<name>A0A381S4R5_9ZZZZ</name>
<dbReference type="InterPro" id="IPR036388">
    <property type="entry name" value="WH-like_DNA-bd_sf"/>
</dbReference>
<dbReference type="GO" id="GO:0043200">
    <property type="term" value="P:response to amino acid"/>
    <property type="evidence" value="ECO:0007669"/>
    <property type="project" value="TreeGrafter"/>
</dbReference>
<dbReference type="PRINTS" id="PR00033">
    <property type="entry name" value="HTHASNC"/>
</dbReference>
<dbReference type="InterPro" id="IPR011991">
    <property type="entry name" value="ArsR-like_HTH"/>
</dbReference>
<dbReference type="InterPro" id="IPR019885">
    <property type="entry name" value="Tscrpt_reg_HTH_AsnC-type_CS"/>
</dbReference>
<dbReference type="PANTHER" id="PTHR30154">
    <property type="entry name" value="LEUCINE-RESPONSIVE REGULATORY PROTEIN"/>
    <property type="match status" value="1"/>
</dbReference>
<dbReference type="PROSITE" id="PS50956">
    <property type="entry name" value="HTH_ASNC_2"/>
    <property type="match status" value="1"/>
</dbReference>
<reference evidence="5" key="1">
    <citation type="submission" date="2018-05" db="EMBL/GenBank/DDBJ databases">
        <authorList>
            <person name="Lanie J.A."/>
            <person name="Ng W.-L."/>
            <person name="Kazmierczak K.M."/>
            <person name="Andrzejewski T.M."/>
            <person name="Davidsen T.M."/>
            <person name="Wayne K.J."/>
            <person name="Tettelin H."/>
            <person name="Glass J.I."/>
            <person name="Rusch D."/>
            <person name="Podicherti R."/>
            <person name="Tsui H.-C.T."/>
            <person name="Winkler M.E."/>
        </authorList>
    </citation>
    <scope>NUCLEOTIDE SEQUENCE</scope>
</reference>
<dbReference type="Pfam" id="PF13412">
    <property type="entry name" value="HTH_24"/>
    <property type="match status" value="1"/>
</dbReference>
<dbReference type="GO" id="GO:0005829">
    <property type="term" value="C:cytosol"/>
    <property type="evidence" value="ECO:0007669"/>
    <property type="project" value="TreeGrafter"/>
</dbReference>
<feature type="domain" description="HTH asnC-type" evidence="4">
    <location>
        <begin position="1"/>
        <end position="62"/>
    </location>
</feature>
<dbReference type="InterPro" id="IPR011008">
    <property type="entry name" value="Dimeric_a/b-barrel"/>
</dbReference>
<dbReference type="InterPro" id="IPR000485">
    <property type="entry name" value="AsnC-type_HTH_dom"/>
</dbReference>
<dbReference type="PANTHER" id="PTHR30154:SF17">
    <property type="entry name" value="DNA-BINDING TRANSCRIPTIONAL ACTIVATOR DECR"/>
    <property type="match status" value="1"/>
</dbReference>
<keyword evidence="1" id="KW-0805">Transcription regulation</keyword>
<dbReference type="InterPro" id="IPR019888">
    <property type="entry name" value="Tscrpt_reg_AsnC-like"/>
</dbReference>
<dbReference type="SMART" id="SM00344">
    <property type="entry name" value="HTH_ASNC"/>
    <property type="match status" value="1"/>
</dbReference>
<dbReference type="Gene3D" id="3.30.70.920">
    <property type="match status" value="1"/>
</dbReference>
<dbReference type="InterPro" id="IPR019887">
    <property type="entry name" value="Tscrpt_reg_AsnC/Lrp_C"/>
</dbReference>
<dbReference type="PROSITE" id="PS00519">
    <property type="entry name" value="HTH_ASNC_1"/>
    <property type="match status" value="1"/>
</dbReference>
<dbReference type="SUPFAM" id="SSF46785">
    <property type="entry name" value="Winged helix' DNA-binding domain"/>
    <property type="match status" value="1"/>
</dbReference>
<keyword evidence="3" id="KW-0804">Transcription</keyword>
<evidence type="ECO:0000256" key="1">
    <source>
        <dbReference type="ARBA" id="ARBA00023015"/>
    </source>
</evidence>
<protein>
    <recommendedName>
        <fullName evidence="4">HTH asnC-type domain-containing protein</fullName>
    </recommendedName>
</protein>
<proteinExistence type="predicted"/>